<dbReference type="Pfam" id="PF05617">
    <property type="entry name" value="Prolamin_like"/>
    <property type="match status" value="2"/>
</dbReference>
<dbReference type="PANTHER" id="PTHR31181:SF67">
    <property type="entry name" value="PROLAMIN-LIKE PROTEIN (DUF1278)"/>
    <property type="match status" value="1"/>
</dbReference>
<dbReference type="Proteomes" id="UP001396334">
    <property type="component" value="Unassembled WGS sequence"/>
</dbReference>
<evidence type="ECO:0000259" key="3">
    <source>
        <dbReference type="Pfam" id="PF05617"/>
    </source>
</evidence>
<evidence type="ECO:0000256" key="1">
    <source>
        <dbReference type="ARBA" id="ARBA00022729"/>
    </source>
</evidence>
<feature type="domain" description="Prolamin-like" evidence="3">
    <location>
        <begin position="45"/>
        <end position="104"/>
    </location>
</feature>
<reference evidence="4 6" key="1">
    <citation type="journal article" date="2024" name="G3 (Bethesda)">
        <title>Genome assembly of Hibiscus sabdariffa L. provides insights into metabolisms of medicinal natural products.</title>
        <authorList>
            <person name="Kim T."/>
        </authorList>
    </citation>
    <scope>NUCLEOTIDE SEQUENCE [LARGE SCALE GENOMIC DNA]</scope>
    <source>
        <strain evidence="4">TK-2024</strain>
        <tissue evidence="4">Old leaves</tissue>
    </source>
</reference>
<protein>
    <recommendedName>
        <fullName evidence="3">Prolamin-like domain-containing protein</fullName>
    </recommendedName>
</protein>
<keyword evidence="6" id="KW-1185">Reference proteome</keyword>
<dbReference type="EMBL" id="JBBPBN010000012">
    <property type="protein sequence ID" value="KAK9027228.1"/>
    <property type="molecule type" value="Genomic_DNA"/>
</dbReference>
<name>A0ABR2SPK7_9ROSI</name>
<organism evidence="4 6">
    <name type="scientific">Hibiscus sabdariffa</name>
    <name type="common">roselle</name>
    <dbReference type="NCBI Taxonomy" id="183260"/>
    <lineage>
        <taxon>Eukaryota</taxon>
        <taxon>Viridiplantae</taxon>
        <taxon>Streptophyta</taxon>
        <taxon>Embryophyta</taxon>
        <taxon>Tracheophyta</taxon>
        <taxon>Spermatophyta</taxon>
        <taxon>Magnoliopsida</taxon>
        <taxon>eudicotyledons</taxon>
        <taxon>Gunneridae</taxon>
        <taxon>Pentapetalae</taxon>
        <taxon>rosids</taxon>
        <taxon>malvids</taxon>
        <taxon>Malvales</taxon>
        <taxon>Malvaceae</taxon>
        <taxon>Malvoideae</taxon>
        <taxon>Hibiscus</taxon>
    </lineage>
</organism>
<feature type="chain" id="PRO_5045031682" description="Prolamin-like domain-containing protein" evidence="2">
    <location>
        <begin position="27"/>
        <end position="204"/>
    </location>
</feature>
<keyword evidence="1 2" id="KW-0732">Signal</keyword>
<evidence type="ECO:0000313" key="6">
    <source>
        <dbReference type="Proteomes" id="UP001396334"/>
    </source>
</evidence>
<evidence type="ECO:0000313" key="4">
    <source>
        <dbReference type="EMBL" id="KAK9027228.1"/>
    </source>
</evidence>
<sequence>MSIPRKPSPVLINLAVMALFVAAGKAQQLLPPPGQGPFQPGEVQKCWSSLTGIQGCVSEISTSFFYGKTGVVGPACCHAITQVSDNCWLKMFPFNPLLPPFLRKSCSTPTPPAGPTLNGISKVSVSVPVFRYDVGKCWSSLTKVNGCVTEILESLAAGLTGATISPACCGAIVKLGQNCWSMMFAYNPFFPIAEDFLLAHCRQD</sequence>
<proteinExistence type="predicted"/>
<evidence type="ECO:0000313" key="5">
    <source>
        <dbReference type="EMBL" id="KAK9027229.1"/>
    </source>
</evidence>
<comment type="caution">
    <text evidence="4">The sequence shown here is derived from an EMBL/GenBank/DDBJ whole genome shotgun (WGS) entry which is preliminary data.</text>
</comment>
<evidence type="ECO:0000256" key="2">
    <source>
        <dbReference type="SAM" id="SignalP"/>
    </source>
</evidence>
<dbReference type="EMBL" id="JBBPBN010000012">
    <property type="protein sequence ID" value="KAK9027229.1"/>
    <property type="molecule type" value="Genomic_DNA"/>
</dbReference>
<dbReference type="InterPro" id="IPR008502">
    <property type="entry name" value="Prolamin-like"/>
</dbReference>
<accession>A0ABR2SPK7</accession>
<feature type="signal peptide" evidence="2">
    <location>
        <begin position="1"/>
        <end position="26"/>
    </location>
</feature>
<gene>
    <name evidence="4" type="ORF">V6N11_067067</name>
    <name evidence="5" type="ORF">V6N11_067068</name>
</gene>
<feature type="domain" description="Prolamin-like" evidence="3">
    <location>
        <begin position="136"/>
        <end position="190"/>
    </location>
</feature>
<dbReference type="PANTHER" id="PTHR31181">
    <property type="entry name" value="EGG CELL-SECRETED PROTEIN 1.4"/>
    <property type="match status" value="1"/>
</dbReference>